<evidence type="ECO:0000313" key="2">
    <source>
        <dbReference type="EMBL" id="PKI54475.1"/>
    </source>
</evidence>
<feature type="region of interest" description="Disordered" evidence="1">
    <location>
        <begin position="150"/>
        <end position="234"/>
    </location>
</feature>
<accession>A0A2I0JE00</accession>
<evidence type="ECO:0000313" key="3">
    <source>
        <dbReference type="Proteomes" id="UP000233551"/>
    </source>
</evidence>
<feature type="region of interest" description="Disordered" evidence="1">
    <location>
        <begin position="250"/>
        <end position="281"/>
    </location>
</feature>
<name>A0A2I0JE00_PUNGR</name>
<dbReference type="EMBL" id="PGOL01001782">
    <property type="protein sequence ID" value="PKI54475.1"/>
    <property type="molecule type" value="Genomic_DNA"/>
</dbReference>
<protein>
    <submittedName>
        <fullName evidence="2">Uncharacterized protein</fullName>
    </submittedName>
</protein>
<keyword evidence="3" id="KW-1185">Reference proteome</keyword>
<evidence type="ECO:0000256" key="1">
    <source>
        <dbReference type="SAM" id="MobiDB-lite"/>
    </source>
</evidence>
<feature type="compositionally biased region" description="Basic and acidic residues" evidence="1">
    <location>
        <begin position="222"/>
        <end position="231"/>
    </location>
</feature>
<gene>
    <name evidence="2" type="ORF">CRG98_025158</name>
</gene>
<sequence>MGSCISKCMPNKHSRLEDHHVYDDDLYGFVQDKLVISQAPPFKVPPTPLSNKISPSPLELSFSSKSASTIFTASKSSASSSVISSASSCSSSSLSTASSAPSLTSKERSFSNDFLLSCIKENPHVLRINNSVKAGDYPVLSSPDIIHARGVGSPARPPIPSPARPSIPQKMPALQGPTVQKRVRSSSPNLTRQKTMRVAEPDSSACSQSLSSRVLRSPSPSRRFEGGDKKRGTLATSTREVIGNRTRPVAANEESNSVCSTSPSMVRRKEHIRPASPNRNPITTRLRECAMSSESFAHQIGAKVEEIASKFSSPGDDVDSADDINNPLISLDCFIFL</sequence>
<dbReference type="PANTHER" id="PTHR33871:SF18">
    <property type="entry name" value="F24J8.12 PROTEIN"/>
    <property type="match status" value="1"/>
</dbReference>
<feature type="compositionally biased region" description="Low complexity" evidence="1">
    <location>
        <begin position="207"/>
        <end position="221"/>
    </location>
</feature>
<feature type="compositionally biased region" description="Polar residues" evidence="1">
    <location>
        <begin position="253"/>
        <end position="264"/>
    </location>
</feature>
<dbReference type="Proteomes" id="UP000233551">
    <property type="component" value="Unassembled WGS sequence"/>
</dbReference>
<dbReference type="PANTHER" id="PTHR33871">
    <property type="entry name" value="OS05G0503100 PROTEIN-RELATED"/>
    <property type="match status" value="1"/>
</dbReference>
<feature type="compositionally biased region" description="Pro residues" evidence="1">
    <location>
        <begin position="155"/>
        <end position="165"/>
    </location>
</feature>
<reference evidence="2 3" key="1">
    <citation type="submission" date="2017-11" db="EMBL/GenBank/DDBJ databases">
        <title>De-novo sequencing of pomegranate (Punica granatum L.) genome.</title>
        <authorList>
            <person name="Akparov Z."/>
            <person name="Amiraslanov A."/>
            <person name="Hajiyeva S."/>
            <person name="Abbasov M."/>
            <person name="Kaur K."/>
            <person name="Hamwieh A."/>
            <person name="Solovyev V."/>
            <person name="Salamov A."/>
            <person name="Braich B."/>
            <person name="Kosarev P."/>
            <person name="Mahmoud A."/>
            <person name="Hajiyev E."/>
            <person name="Babayeva S."/>
            <person name="Izzatullayeva V."/>
            <person name="Mammadov A."/>
            <person name="Mammadov A."/>
            <person name="Sharifova S."/>
            <person name="Ojaghi J."/>
            <person name="Eynullazada K."/>
            <person name="Bayramov B."/>
            <person name="Abdulazimova A."/>
            <person name="Shahmuradov I."/>
        </authorList>
    </citation>
    <scope>NUCLEOTIDE SEQUENCE [LARGE SCALE GENOMIC DNA]</scope>
    <source>
        <strain evidence="3">cv. AG2017</strain>
        <tissue evidence="2">Leaf</tissue>
    </source>
</reference>
<proteinExistence type="predicted"/>
<comment type="caution">
    <text evidence="2">The sequence shown here is derived from an EMBL/GenBank/DDBJ whole genome shotgun (WGS) entry which is preliminary data.</text>
</comment>
<dbReference type="AlphaFoldDB" id="A0A2I0JE00"/>
<organism evidence="2 3">
    <name type="scientific">Punica granatum</name>
    <name type="common">Pomegranate</name>
    <dbReference type="NCBI Taxonomy" id="22663"/>
    <lineage>
        <taxon>Eukaryota</taxon>
        <taxon>Viridiplantae</taxon>
        <taxon>Streptophyta</taxon>
        <taxon>Embryophyta</taxon>
        <taxon>Tracheophyta</taxon>
        <taxon>Spermatophyta</taxon>
        <taxon>Magnoliopsida</taxon>
        <taxon>eudicotyledons</taxon>
        <taxon>Gunneridae</taxon>
        <taxon>Pentapetalae</taxon>
        <taxon>rosids</taxon>
        <taxon>malvids</taxon>
        <taxon>Myrtales</taxon>
        <taxon>Lythraceae</taxon>
        <taxon>Punica</taxon>
    </lineage>
</organism>